<dbReference type="PANTHER" id="PTHR13061:SF56">
    <property type="entry name" value="PROTEIN YRDA"/>
    <property type="match status" value="1"/>
</dbReference>
<sequence>MLRTFESCRPVLASSAWVDATALVVGDVELAADVSVWPMTVVRGDVNHVRIGARTNIQDGTIIHVAHDREGVQKGFPTLIGEDCTIGHRAIVHACTVGDACLIGMAATVMDGAVLEDEVILAAGALVPPGKRLESGHLYVGSPARMQRCLSDKEREFLRYSAAHYVKLKNRHRYGR</sequence>
<dbReference type="InterPro" id="IPR001451">
    <property type="entry name" value="Hexapep"/>
</dbReference>
<dbReference type="Gene3D" id="2.160.10.10">
    <property type="entry name" value="Hexapeptide repeat proteins"/>
    <property type="match status" value="1"/>
</dbReference>
<protein>
    <submittedName>
        <fullName evidence="1">Carbonic anhydrase/acetyltransferase-like protein (Isoleucine patch superfamily)</fullName>
    </submittedName>
</protein>
<comment type="caution">
    <text evidence="1">The sequence shown here is derived from an EMBL/GenBank/DDBJ whole genome shotgun (WGS) entry which is preliminary data.</text>
</comment>
<dbReference type="Pfam" id="PF14602">
    <property type="entry name" value="Hexapep_2"/>
    <property type="match status" value="1"/>
</dbReference>
<organism evidence="1 2">
    <name type="scientific">Natronocella acetinitrilica</name>
    <dbReference type="NCBI Taxonomy" id="414046"/>
    <lineage>
        <taxon>Bacteria</taxon>
        <taxon>Pseudomonadati</taxon>
        <taxon>Pseudomonadota</taxon>
        <taxon>Gammaproteobacteria</taxon>
        <taxon>Chromatiales</taxon>
        <taxon>Ectothiorhodospiraceae</taxon>
        <taxon>Natronocella</taxon>
    </lineage>
</organism>
<evidence type="ECO:0000313" key="2">
    <source>
        <dbReference type="Proteomes" id="UP001205843"/>
    </source>
</evidence>
<dbReference type="SUPFAM" id="SSF51161">
    <property type="entry name" value="Trimeric LpxA-like enzymes"/>
    <property type="match status" value="1"/>
</dbReference>
<accession>A0AAE3KCH4</accession>
<dbReference type="CDD" id="cd04645">
    <property type="entry name" value="LbH_gamma_CA_like"/>
    <property type="match status" value="1"/>
</dbReference>
<proteinExistence type="predicted"/>
<dbReference type="PANTHER" id="PTHR13061">
    <property type="entry name" value="DYNACTIN SUBUNIT P25"/>
    <property type="match status" value="1"/>
</dbReference>
<dbReference type="EMBL" id="JALJXV010000011">
    <property type="protein sequence ID" value="MCP1676850.1"/>
    <property type="molecule type" value="Genomic_DNA"/>
</dbReference>
<evidence type="ECO:0000313" key="1">
    <source>
        <dbReference type="EMBL" id="MCP1676850.1"/>
    </source>
</evidence>
<dbReference type="AlphaFoldDB" id="A0AAE3KCH4"/>
<dbReference type="Proteomes" id="UP001205843">
    <property type="component" value="Unassembled WGS sequence"/>
</dbReference>
<dbReference type="InterPro" id="IPR011004">
    <property type="entry name" value="Trimer_LpxA-like_sf"/>
</dbReference>
<dbReference type="InterPro" id="IPR050484">
    <property type="entry name" value="Transf_Hexapept/Carb_Anhydrase"/>
</dbReference>
<dbReference type="InterPro" id="IPR047324">
    <property type="entry name" value="LbH_gamma_CA-like"/>
</dbReference>
<dbReference type="RefSeq" id="WP_253484096.1">
    <property type="nucleotide sequence ID" value="NZ_JALJXV010000011.1"/>
</dbReference>
<reference evidence="1" key="1">
    <citation type="submission" date="2022-03" db="EMBL/GenBank/DDBJ databases">
        <title>Genomic Encyclopedia of Type Strains, Phase III (KMG-III): the genomes of soil and plant-associated and newly described type strains.</title>
        <authorList>
            <person name="Whitman W."/>
        </authorList>
    </citation>
    <scope>NUCLEOTIDE SEQUENCE</scope>
    <source>
        <strain evidence="1">ANL 6-2</strain>
    </source>
</reference>
<keyword evidence="2" id="KW-1185">Reference proteome</keyword>
<name>A0AAE3KCH4_9GAMM</name>
<gene>
    <name evidence="1" type="ORF">J2T57_004023</name>
</gene>